<accession>A0A830HP59</accession>
<proteinExistence type="predicted"/>
<comment type="caution">
    <text evidence="2">The sequence shown here is derived from an EMBL/GenBank/DDBJ whole genome shotgun (WGS) entry which is preliminary data.</text>
</comment>
<keyword evidence="3" id="KW-1185">Reference proteome</keyword>
<gene>
    <name evidence="2" type="ORF">PPROV_000632200</name>
</gene>
<dbReference type="EMBL" id="BNJQ01000017">
    <property type="protein sequence ID" value="GHP07580.1"/>
    <property type="molecule type" value="Genomic_DNA"/>
</dbReference>
<sequence length="84" mass="8642">MQNIHRGPSAAPGAVAVAPGAANVTSHNDPLTRQLMQGIEHLLDTSDETASATALFGMYNTAKARADARKDSAAAPRLSSGGKR</sequence>
<feature type="region of interest" description="Disordered" evidence="1">
    <location>
        <begin position="65"/>
        <end position="84"/>
    </location>
</feature>
<dbReference type="AlphaFoldDB" id="A0A830HP59"/>
<evidence type="ECO:0000313" key="2">
    <source>
        <dbReference type="EMBL" id="GHP07580.1"/>
    </source>
</evidence>
<dbReference type="Proteomes" id="UP000660262">
    <property type="component" value="Unassembled WGS sequence"/>
</dbReference>
<evidence type="ECO:0000256" key="1">
    <source>
        <dbReference type="SAM" id="MobiDB-lite"/>
    </source>
</evidence>
<evidence type="ECO:0000313" key="3">
    <source>
        <dbReference type="Proteomes" id="UP000660262"/>
    </source>
</evidence>
<organism evidence="2 3">
    <name type="scientific">Pycnococcus provasolii</name>
    <dbReference type="NCBI Taxonomy" id="41880"/>
    <lineage>
        <taxon>Eukaryota</taxon>
        <taxon>Viridiplantae</taxon>
        <taxon>Chlorophyta</taxon>
        <taxon>Pseudoscourfieldiophyceae</taxon>
        <taxon>Pseudoscourfieldiales</taxon>
        <taxon>Pycnococcaceae</taxon>
        <taxon>Pycnococcus</taxon>
    </lineage>
</organism>
<reference evidence="2" key="1">
    <citation type="submission" date="2020-10" db="EMBL/GenBank/DDBJ databases">
        <title>Unveiling of a novel bifunctional photoreceptor, Dualchrome1, isolated from a cosmopolitan green alga.</title>
        <authorList>
            <person name="Suzuki S."/>
            <person name="Kawachi M."/>
        </authorList>
    </citation>
    <scope>NUCLEOTIDE SEQUENCE</scope>
    <source>
        <strain evidence="2">NIES 2893</strain>
    </source>
</reference>
<protein>
    <submittedName>
        <fullName evidence="2">Uncharacterized protein</fullName>
    </submittedName>
</protein>
<name>A0A830HP59_9CHLO</name>